<proteinExistence type="predicted"/>
<dbReference type="RefSeq" id="WP_101541599.1">
    <property type="nucleotide sequence ID" value="NZ_PKGU01000006.1"/>
</dbReference>
<dbReference type="Proteomes" id="UP000242263">
    <property type="component" value="Unassembled WGS sequence"/>
</dbReference>
<gene>
    <name evidence="1" type="ORF">CYJ32_07495</name>
</gene>
<reference evidence="1 2" key="1">
    <citation type="submission" date="2017-12" db="EMBL/GenBank/DDBJ databases">
        <title>Phylogenetic diversity of female urinary microbiome.</title>
        <authorList>
            <person name="Thomas-White K."/>
            <person name="Wolfe A.J."/>
        </authorList>
    </citation>
    <scope>NUCLEOTIDE SEQUENCE [LARGE SCALE GENOMIC DNA]</scope>
    <source>
        <strain evidence="1 2">UMB0064</strain>
    </source>
</reference>
<dbReference type="AlphaFoldDB" id="A0A2I1M1N7"/>
<sequence length="190" mass="21784">MSNKTPNDINVIKFLMRQYVRNYLWEYYGSAYVLSRKFNISADKFTDGIDEHDVSGFTDDEIFKIFGNLIQLDSAIIEDAQTIVRAEEDSKAEVEEEASQQWTDVVNISYMRFQVESWLEDNPKLIIPTLELIDLPNEAIKRIIANVRGIDRLSDIDVLFLYAVLKRSIYNAVNALLNAASSVTSSEKDE</sequence>
<name>A0A2I1M1N7_9BIFI</name>
<protein>
    <submittedName>
        <fullName evidence="1">Uncharacterized protein</fullName>
    </submittedName>
</protein>
<evidence type="ECO:0000313" key="2">
    <source>
        <dbReference type="Proteomes" id="UP000242263"/>
    </source>
</evidence>
<accession>A0A2I1M1N7</accession>
<organism evidence="1 2">
    <name type="scientific">Alloscardovia omnicolens</name>
    <dbReference type="NCBI Taxonomy" id="419015"/>
    <lineage>
        <taxon>Bacteria</taxon>
        <taxon>Bacillati</taxon>
        <taxon>Actinomycetota</taxon>
        <taxon>Actinomycetes</taxon>
        <taxon>Bifidobacteriales</taxon>
        <taxon>Bifidobacteriaceae</taxon>
        <taxon>Alloscardovia</taxon>
    </lineage>
</organism>
<dbReference type="EMBL" id="PKGU01000006">
    <property type="protein sequence ID" value="PKZ14060.1"/>
    <property type="molecule type" value="Genomic_DNA"/>
</dbReference>
<evidence type="ECO:0000313" key="1">
    <source>
        <dbReference type="EMBL" id="PKZ14060.1"/>
    </source>
</evidence>
<comment type="caution">
    <text evidence="1">The sequence shown here is derived from an EMBL/GenBank/DDBJ whole genome shotgun (WGS) entry which is preliminary data.</text>
</comment>